<feature type="region of interest" description="Disordered" evidence="1">
    <location>
        <begin position="1"/>
        <end position="52"/>
    </location>
</feature>
<keyword evidence="2" id="KW-1133">Transmembrane helix</keyword>
<dbReference type="EMBL" id="CP003493">
    <property type="protein sequence ID" value="AFV89741.1"/>
    <property type="molecule type" value="Genomic_DNA"/>
</dbReference>
<dbReference type="KEGG" id="pbo:PACID_19420"/>
<keyword evidence="2" id="KW-0812">Transmembrane</keyword>
<dbReference type="eggNOG" id="COG5336">
    <property type="taxonomic scope" value="Bacteria"/>
</dbReference>
<organism evidence="3 4">
    <name type="scientific">Acidipropionibacterium acidipropionici (strain ATCC 4875 / DSM 20272 / JCM 6432 / NBRC 12425 / NCIMB 8070 / 4)</name>
    <name type="common">Propionibacterium acidipropionici</name>
    <dbReference type="NCBI Taxonomy" id="1171373"/>
    <lineage>
        <taxon>Bacteria</taxon>
        <taxon>Bacillati</taxon>
        <taxon>Actinomycetota</taxon>
        <taxon>Actinomycetes</taxon>
        <taxon>Propionibacteriales</taxon>
        <taxon>Propionibacteriaceae</taxon>
        <taxon>Acidipropionibacterium</taxon>
    </lineage>
</organism>
<dbReference type="STRING" id="1171373.PACID_19420"/>
<proteinExistence type="predicted"/>
<accession>K7RTL9</accession>
<evidence type="ECO:0008006" key="5">
    <source>
        <dbReference type="Google" id="ProtNLM"/>
    </source>
</evidence>
<name>K7RTL9_ACIA4</name>
<evidence type="ECO:0000256" key="2">
    <source>
        <dbReference type="SAM" id="Phobius"/>
    </source>
</evidence>
<keyword evidence="2" id="KW-0472">Membrane</keyword>
<evidence type="ECO:0000256" key="1">
    <source>
        <dbReference type="SAM" id="MobiDB-lite"/>
    </source>
</evidence>
<evidence type="ECO:0000313" key="3">
    <source>
        <dbReference type="EMBL" id="AFV89741.1"/>
    </source>
</evidence>
<feature type="transmembrane region" description="Helical" evidence="2">
    <location>
        <begin position="55"/>
        <end position="74"/>
    </location>
</feature>
<feature type="transmembrane region" description="Helical" evidence="2">
    <location>
        <begin position="81"/>
        <end position="99"/>
    </location>
</feature>
<sequence>MIADLAEGRSSGGAIGVGTPAGTDRVSPVMDRNAEPRTSSAARTENSGSEDGMGVLSYVLAGLIFYGGIGWLMSRWLHQTWIIPVGMVVGLAASVYLIVKRYGSGDPVSRSNEEDK</sequence>
<evidence type="ECO:0000313" key="4">
    <source>
        <dbReference type="Proteomes" id="UP000000214"/>
    </source>
</evidence>
<gene>
    <name evidence="3" type="ordered locus">PACID_19420</name>
</gene>
<dbReference type="HOGENOM" id="CLU_2094652_0_0_11"/>
<dbReference type="PATRIC" id="fig|1171373.8.peg.1923"/>
<dbReference type="AlphaFoldDB" id="K7RTL9"/>
<reference evidence="3 4" key="1">
    <citation type="journal article" date="2012" name="BMC Genomics">
        <title>The genome sequence of Propionibacterium acidipropionici provides insights into its biotechnological and industrial potential.</title>
        <authorList>
            <person name="Parizzi L.P."/>
            <person name="Grassi M.C."/>
            <person name="Llerena L.A."/>
            <person name="Carazzolle M.F."/>
            <person name="Queiroz V.L."/>
            <person name="Lunardi I."/>
            <person name="Zeidler A.F."/>
            <person name="Teixeira P.J."/>
            <person name="Mieczkowski P."/>
            <person name="Rincones J."/>
            <person name="Pereira G.A."/>
        </authorList>
    </citation>
    <scope>NUCLEOTIDE SEQUENCE [LARGE SCALE GENOMIC DNA]</scope>
    <source>
        <strain evidence="4">ATCC 4875 / DSM 20272 / JCM 6432 / NBRC 12425 / NCIMB 8070</strain>
    </source>
</reference>
<protein>
    <recommendedName>
        <fullName evidence="5">AtpZ/AtpI family protein</fullName>
    </recommendedName>
</protein>
<feature type="compositionally biased region" description="Polar residues" evidence="1">
    <location>
        <begin position="36"/>
        <end position="49"/>
    </location>
</feature>
<dbReference type="Proteomes" id="UP000000214">
    <property type="component" value="Chromosome"/>
</dbReference>